<name>A0A9P4Z0S8_9HYPO</name>
<protein>
    <submittedName>
        <fullName evidence="1">Uncharacterized protein</fullName>
    </submittedName>
</protein>
<organism evidence="1 2">
    <name type="scientific">Geosmithia morbida</name>
    <dbReference type="NCBI Taxonomy" id="1094350"/>
    <lineage>
        <taxon>Eukaryota</taxon>
        <taxon>Fungi</taxon>
        <taxon>Dikarya</taxon>
        <taxon>Ascomycota</taxon>
        <taxon>Pezizomycotina</taxon>
        <taxon>Sordariomycetes</taxon>
        <taxon>Hypocreomycetidae</taxon>
        <taxon>Hypocreales</taxon>
        <taxon>Bionectriaceae</taxon>
        <taxon>Geosmithia</taxon>
    </lineage>
</organism>
<sequence length="30" mass="3327">MSLCTTRAYLHIPRLTTAGKPISARQNGLR</sequence>
<proteinExistence type="predicted"/>
<dbReference type="Proteomes" id="UP000749293">
    <property type="component" value="Unassembled WGS sequence"/>
</dbReference>
<dbReference type="RefSeq" id="XP_035324242.1">
    <property type="nucleotide sequence ID" value="XM_035462818.1"/>
</dbReference>
<keyword evidence="2" id="KW-1185">Reference proteome</keyword>
<reference evidence="1" key="1">
    <citation type="submission" date="2020-03" db="EMBL/GenBank/DDBJ databases">
        <title>Site-based positive gene gene selection in Geosmithia morbida across the United States reveals a broad range of putative effectors and factors for local host and environmental adapation.</title>
        <authorList>
            <person name="Onufrak A."/>
            <person name="Murdoch R.W."/>
            <person name="Gazis R."/>
            <person name="Huff M."/>
            <person name="Staton M."/>
            <person name="Klingeman W."/>
            <person name="Hadziabdic D."/>
        </authorList>
    </citation>
    <scope>NUCLEOTIDE SEQUENCE</scope>
    <source>
        <strain evidence="1">1262</strain>
    </source>
</reference>
<comment type="caution">
    <text evidence="1">The sequence shown here is derived from an EMBL/GenBank/DDBJ whole genome shotgun (WGS) entry which is preliminary data.</text>
</comment>
<accession>A0A9P4Z0S8</accession>
<dbReference type="EMBL" id="JAANYQ010000002">
    <property type="protein sequence ID" value="KAF4125590.1"/>
    <property type="molecule type" value="Genomic_DNA"/>
</dbReference>
<dbReference type="AlphaFoldDB" id="A0A9P4Z0S8"/>
<dbReference type="GeneID" id="55967064"/>
<evidence type="ECO:0000313" key="2">
    <source>
        <dbReference type="Proteomes" id="UP000749293"/>
    </source>
</evidence>
<gene>
    <name evidence="1" type="ORF">GMORB2_0834</name>
</gene>
<evidence type="ECO:0000313" key="1">
    <source>
        <dbReference type="EMBL" id="KAF4125590.1"/>
    </source>
</evidence>